<organism evidence="2 3">
    <name type="scientific">Marasmiellus scandens</name>
    <dbReference type="NCBI Taxonomy" id="2682957"/>
    <lineage>
        <taxon>Eukaryota</taxon>
        <taxon>Fungi</taxon>
        <taxon>Dikarya</taxon>
        <taxon>Basidiomycota</taxon>
        <taxon>Agaricomycotina</taxon>
        <taxon>Agaricomycetes</taxon>
        <taxon>Agaricomycetidae</taxon>
        <taxon>Agaricales</taxon>
        <taxon>Marasmiineae</taxon>
        <taxon>Omphalotaceae</taxon>
        <taxon>Marasmiellus</taxon>
    </lineage>
</organism>
<keyword evidence="3" id="KW-1185">Reference proteome</keyword>
<dbReference type="PANTHER" id="PTHR39398">
    <property type="entry name" value="YALI0F14311P"/>
    <property type="match status" value="1"/>
</dbReference>
<feature type="compositionally biased region" description="Basic residues" evidence="1">
    <location>
        <begin position="18"/>
        <end position="28"/>
    </location>
</feature>
<evidence type="ECO:0000256" key="1">
    <source>
        <dbReference type="SAM" id="MobiDB-lite"/>
    </source>
</evidence>
<gene>
    <name evidence="2" type="ORF">VKT23_003516</name>
</gene>
<accession>A0ABR1K3X8</accession>
<dbReference type="Proteomes" id="UP001498398">
    <property type="component" value="Unassembled WGS sequence"/>
</dbReference>
<feature type="compositionally biased region" description="Polar residues" evidence="1">
    <location>
        <begin position="1"/>
        <end position="10"/>
    </location>
</feature>
<reference evidence="2 3" key="1">
    <citation type="submission" date="2024-01" db="EMBL/GenBank/DDBJ databases">
        <title>A draft genome for the cacao thread blight pathogen Marasmiellus scandens.</title>
        <authorList>
            <person name="Baruah I.K."/>
            <person name="Leung J."/>
            <person name="Bukari Y."/>
            <person name="Amoako-Attah I."/>
            <person name="Meinhardt L.W."/>
            <person name="Bailey B.A."/>
            <person name="Cohen S.P."/>
        </authorList>
    </citation>
    <scope>NUCLEOTIDE SEQUENCE [LARGE SCALE GENOMIC DNA]</scope>
    <source>
        <strain evidence="2 3">GH-19</strain>
    </source>
</reference>
<feature type="region of interest" description="Disordered" evidence="1">
    <location>
        <begin position="1"/>
        <end position="59"/>
    </location>
</feature>
<dbReference type="PANTHER" id="PTHR39398:SF1">
    <property type="entry name" value="CSN8_PSMD8_EIF3K DOMAIN-CONTAINING PROTEIN"/>
    <property type="match status" value="1"/>
</dbReference>
<comment type="caution">
    <text evidence="2">The sequence shown here is derived from an EMBL/GenBank/DDBJ whole genome shotgun (WGS) entry which is preliminary data.</text>
</comment>
<evidence type="ECO:0000313" key="2">
    <source>
        <dbReference type="EMBL" id="KAK7469022.1"/>
    </source>
</evidence>
<dbReference type="EMBL" id="JBANRG010000003">
    <property type="protein sequence ID" value="KAK7469022.1"/>
    <property type="molecule type" value="Genomic_DNA"/>
</dbReference>
<sequence length="354" mass="40297">MSTWRNQNRQRGADSGRPRGRGNWRGRGRGGNATVSENRRMENIASVSRSSGLQGDGDALKNFKTQEEYREFIAGKLDDFWKRHSRAGSGTASQQQTEVQENILILFRKLREGIVSSKRQDHFALEVYETSLYLATLFRSLKQISSIIPHLIPELYVQVSGSQPRRLPTILIALLHQLVLGFPSQNSYYNFLQSVPENLLSRSSEAYTWLNSIASSLWMHNHCKFERLTRPLSFSSFLEDTNSTPLNAQLATLSLTTQPRHDLLNKAFHAVVDTLRAKARESTWTVIRSAYREISCHADSPTRDWLAKSLALQPVLPDSDSVTLDQWLQGKSLLNQVRQKEGVEGRWIICKVTR</sequence>
<proteinExistence type="predicted"/>
<protein>
    <submittedName>
        <fullName evidence="2">Uncharacterized protein</fullName>
    </submittedName>
</protein>
<evidence type="ECO:0000313" key="3">
    <source>
        <dbReference type="Proteomes" id="UP001498398"/>
    </source>
</evidence>
<name>A0ABR1K3X8_9AGAR</name>